<evidence type="ECO:0000313" key="1">
    <source>
        <dbReference type="EMBL" id="PIC21179.1"/>
    </source>
</evidence>
<organism evidence="1 2">
    <name type="scientific">Caenorhabditis nigoni</name>
    <dbReference type="NCBI Taxonomy" id="1611254"/>
    <lineage>
        <taxon>Eukaryota</taxon>
        <taxon>Metazoa</taxon>
        <taxon>Ecdysozoa</taxon>
        <taxon>Nematoda</taxon>
        <taxon>Chromadorea</taxon>
        <taxon>Rhabditida</taxon>
        <taxon>Rhabditina</taxon>
        <taxon>Rhabditomorpha</taxon>
        <taxon>Rhabditoidea</taxon>
        <taxon>Rhabditidae</taxon>
        <taxon>Peloderinae</taxon>
        <taxon>Caenorhabditis</taxon>
    </lineage>
</organism>
<dbReference type="Proteomes" id="UP000230233">
    <property type="component" value="Chromosome X"/>
</dbReference>
<gene>
    <name evidence="1" type="primary">Cnig_chr_X.g26113</name>
    <name evidence="1" type="ORF">B9Z55_026113</name>
</gene>
<reference evidence="2" key="1">
    <citation type="submission" date="2017-10" db="EMBL/GenBank/DDBJ databases">
        <title>Rapid genome shrinkage in a self-fertile nematode reveals novel sperm competition proteins.</title>
        <authorList>
            <person name="Yin D."/>
            <person name="Schwarz E.M."/>
            <person name="Thomas C.G."/>
            <person name="Felde R.L."/>
            <person name="Korf I.F."/>
            <person name="Cutter A.D."/>
            <person name="Schartner C.M."/>
            <person name="Ralston E.J."/>
            <person name="Meyer B.J."/>
            <person name="Haag E.S."/>
        </authorList>
    </citation>
    <scope>NUCLEOTIDE SEQUENCE [LARGE SCALE GENOMIC DNA]</scope>
    <source>
        <strain evidence="2">JU1422</strain>
    </source>
</reference>
<protein>
    <submittedName>
        <fullName evidence="1">Uncharacterized protein</fullName>
    </submittedName>
</protein>
<keyword evidence="2" id="KW-1185">Reference proteome</keyword>
<dbReference type="AlphaFoldDB" id="A0A2G5T1Z4"/>
<accession>A0A2G5T1Z4</accession>
<comment type="caution">
    <text evidence="1">The sequence shown here is derived from an EMBL/GenBank/DDBJ whole genome shotgun (WGS) entry which is preliminary data.</text>
</comment>
<sequence>MVRNLEIDFDSNRDIRYKNWTDAELDEMVTRIEEQPASDNHWVYHRTRWHITGRRFQQLKTENKDILFKSEFRISPTSEMHYKRWRLLKAGDVVHLEEWGKHKNPNHSFYGKVVLTSHEKSEESEAVNQFMIIEVCGDPLESKTFDVYSDTVFRLEQDLRKQNLKPLRTKWIETIEYVGNQVKTEDLDFSPFGKAFHDEVHEYCQGLKMEQEERLEQPERDAKWKNHSDAVNLFLSKHHMVQNQRWSLKFAREFLYKELIEFERYQRREKRAVVNEDPFSQIFHTSIEKFSVYSEEPPVGCASLVIMQVPVRLLKVINAEDATKRNFVDFAPRFPNLKRKLDSTIPSGDALSAPASKRARIEESSINDSSKIPSIQSLVELEAVTSSPSIRSLSDNSEASLPVAMDEDNDDEGMEIRKYPGSLTSKAIGTDHRGTKFLAPIVSSTEHEAAKDWDPKKSKAFMAKVLRASREAMGPSNKDNSTKSTVPITVDSISDGSNYALRELCNVAKTALLIVKGKPFSESTTISRVEDATMEAPVQEEVVLQNDGRDRVESGASSTAPTRIENQGNWHRAGFMATSQSNANWNGWSNEGELITLEKIEE</sequence>
<name>A0A2G5T1Z4_9PELO</name>
<proteinExistence type="predicted"/>
<evidence type="ECO:0000313" key="2">
    <source>
        <dbReference type="Proteomes" id="UP000230233"/>
    </source>
</evidence>
<dbReference type="EMBL" id="PDUG01000006">
    <property type="protein sequence ID" value="PIC21179.1"/>
    <property type="molecule type" value="Genomic_DNA"/>
</dbReference>